<keyword evidence="2" id="KW-1185">Reference proteome</keyword>
<proteinExistence type="predicted"/>
<evidence type="ECO:0000313" key="1">
    <source>
        <dbReference type="EMBL" id="GFO39522.1"/>
    </source>
</evidence>
<reference evidence="1 2" key="1">
    <citation type="journal article" date="2021" name="Elife">
        <title>Chloroplast acquisition without the gene transfer in kleptoplastic sea slugs, Plakobranchus ocellatus.</title>
        <authorList>
            <person name="Maeda T."/>
            <person name="Takahashi S."/>
            <person name="Yoshida T."/>
            <person name="Shimamura S."/>
            <person name="Takaki Y."/>
            <person name="Nagai Y."/>
            <person name="Toyoda A."/>
            <person name="Suzuki Y."/>
            <person name="Arimoto A."/>
            <person name="Ishii H."/>
            <person name="Satoh N."/>
            <person name="Nishiyama T."/>
            <person name="Hasebe M."/>
            <person name="Maruyama T."/>
            <person name="Minagawa J."/>
            <person name="Obokata J."/>
            <person name="Shigenobu S."/>
        </authorList>
    </citation>
    <scope>NUCLEOTIDE SEQUENCE [LARGE SCALE GENOMIC DNA]</scope>
</reference>
<organism evidence="1 2">
    <name type="scientific">Plakobranchus ocellatus</name>
    <dbReference type="NCBI Taxonomy" id="259542"/>
    <lineage>
        <taxon>Eukaryota</taxon>
        <taxon>Metazoa</taxon>
        <taxon>Spiralia</taxon>
        <taxon>Lophotrochozoa</taxon>
        <taxon>Mollusca</taxon>
        <taxon>Gastropoda</taxon>
        <taxon>Heterobranchia</taxon>
        <taxon>Euthyneura</taxon>
        <taxon>Panpulmonata</taxon>
        <taxon>Sacoglossa</taxon>
        <taxon>Placobranchoidea</taxon>
        <taxon>Plakobranchidae</taxon>
        <taxon>Plakobranchus</taxon>
    </lineage>
</organism>
<protein>
    <submittedName>
        <fullName evidence="1">Uncharacterized protein</fullName>
    </submittedName>
</protein>
<accession>A0AAV4D5V4</accession>
<sequence length="82" mass="8546">MYRFNGRFGGVGGIVASEEICMDPSVAETIGPKRVDVCSRLRGWPAPTVIGGVCSGRVKGEFINSLQHAFVCKGGRGSTSAG</sequence>
<dbReference type="AlphaFoldDB" id="A0AAV4D5V4"/>
<dbReference type="EMBL" id="BLXT01007498">
    <property type="protein sequence ID" value="GFO39522.1"/>
    <property type="molecule type" value="Genomic_DNA"/>
</dbReference>
<comment type="caution">
    <text evidence="1">The sequence shown here is derived from an EMBL/GenBank/DDBJ whole genome shotgun (WGS) entry which is preliminary data.</text>
</comment>
<name>A0AAV4D5V4_9GAST</name>
<evidence type="ECO:0000313" key="2">
    <source>
        <dbReference type="Proteomes" id="UP000735302"/>
    </source>
</evidence>
<dbReference type="Proteomes" id="UP000735302">
    <property type="component" value="Unassembled WGS sequence"/>
</dbReference>
<gene>
    <name evidence="1" type="ORF">PoB_006602700</name>
</gene>